<gene>
    <name evidence="3" type="ORF">PUMCH_004717</name>
</gene>
<accession>A0AAX4HG90</accession>
<dbReference type="CDD" id="cd19367">
    <property type="entry name" value="TenA_C_ScTHI20-like"/>
    <property type="match status" value="1"/>
</dbReference>
<dbReference type="Gene3D" id="1.20.910.10">
    <property type="entry name" value="Heme oxygenase-like"/>
    <property type="match status" value="1"/>
</dbReference>
<evidence type="ECO:0008006" key="5">
    <source>
        <dbReference type="Google" id="ProtNLM"/>
    </source>
</evidence>
<feature type="domain" description="Thiaminase-2/PQQC" evidence="1">
    <location>
        <begin position="348"/>
        <end position="567"/>
    </location>
</feature>
<keyword evidence="4" id="KW-1185">Reference proteome</keyword>
<sequence length="573" mass="63244">MTSSTTIKLVEPRIPKETLPAVLTIAGSDSSGGAGIEADVKTISAHKVYALTCITALTAQNTLGVTGVVETPKEHIEKILKQDLDDFVEGYGSDFPLKVVKTGMLSQGAAEVLAEKVGYLQEKKVKLVLDPVMVATSGTHLTDNKVIDLCIQKILPTAFLCTPNFVEAEYLWKAAGGSPPAVTTIDEFKEFVVLLQKKLGCENLLVKGGHIPWTNGKRHEGPLPGSPDLDLQIVDVLYQSKEDRLTTFSSSFITSNNSHGTGCTLASAIAANTANGIPLERAVALSIHYIHKGMSSVKGKLGHGNGSLNHTVAVDRSIREVIQGEDLRARVKGEHGSFFNFLKTHEIVRDSWKKYTEHPFLALLATNQLPFDDFLFYLKQDFYYLVNYARMHGVAISVAPNCEQIEAQSQIVTSIMTEIERHKTKLLTVYNIDYNSVDLDEELQPAPACMAYCDYLLKAGKMEDFLGIKTALAPCLHGYAEAGAYGQKIRDTFDGSLGVLATQEQSDIYTSWLEDYSSEWYLEAHQNGINALDLLLEDNQLSEERLLELCQMFRDVTDLEVGFWDEVVNRIKK</sequence>
<dbReference type="KEGG" id="asau:88175777"/>
<dbReference type="NCBIfam" id="TIGR00097">
    <property type="entry name" value="HMP-P_kinase"/>
    <property type="match status" value="1"/>
</dbReference>
<proteinExistence type="predicted"/>
<name>A0AAX4HG90_9ASCO</name>
<dbReference type="PANTHER" id="PTHR20858:SF17">
    <property type="entry name" value="HYDROXYMETHYLPYRIMIDINE_PHOSPHOMETHYLPYRIMIDINE KINASE THI20-RELATED"/>
    <property type="match status" value="1"/>
</dbReference>
<dbReference type="GO" id="GO:0005829">
    <property type="term" value="C:cytosol"/>
    <property type="evidence" value="ECO:0007669"/>
    <property type="project" value="TreeGrafter"/>
</dbReference>
<dbReference type="InterPro" id="IPR004305">
    <property type="entry name" value="Thiaminase-2/PQQC"/>
</dbReference>
<evidence type="ECO:0000313" key="4">
    <source>
        <dbReference type="Proteomes" id="UP001338582"/>
    </source>
</evidence>
<dbReference type="Proteomes" id="UP001338582">
    <property type="component" value="Chromosome 6"/>
</dbReference>
<dbReference type="CDD" id="cd01169">
    <property type="entry name" value="HMPP_kinase"/>
    <property type="match status" value="1"/>
</dbReference>
<dbReference type="PANTHER" id="PTHR20858">
    <property type="entry name" value="PHOSPHOMETHYLPYRIMIDINE KINASE"/>
    <property type="match status" value="1"/>
</dbReference>
<evidence type="ECO:0000259" key="1">
    <source>
        <dbReference type="Pfam" id="PF03070"/>
    </source>
</evidence>
<dbReference type="InterPro" id="IPR013749">
    <property type="entry name" value="PM/HMP-P_kinase-1"/>
</dbReference>
<dbReference type="Pfam" id="PF08543">
    <property type="entry name" value="Phos_pyr_kin"/>
    <property type="match status" value="1"/>
</dbReference>
<dbReference type="EMBL" id="CP138899">
    <property type="protein sequence ID" value="WPK27334.1"/>
    <property type="molecule type" value="Genomic_DNA"/>
</dbReference>
<dbReference type="Pfam" id="PF03070">
    <property type="entry name" value="TENA_THI-4"/>
    <property type="match status" value="1"/>
</dbReference>
<evidence type="ECO:0000259" key="2">
    <source>
        <dbReference type="Pfam" id="PF08543"/>
    </source>
</evidence>
<evidence type="ECO:0000313" key="3">
    <source>
        <dbReference type="EMBL" id="WPK27334.1"/>
    </source>
</evidence>
<dbReference type="InterPro" id="IPR016084">
    <property type="entry name" value="Haem_Oase-like_multi-hlx"/>
</dbReference>
<dbReference type="GO" id="GO:0009228">
    <property type="term" value="P:thiamine biosynthetic process"/>
    <property type="evidence" value="ECO:0007669"/>
    <property type="project" value="InterPro"/>
</dbReference>
<dbReference type="RefSeq" id="XP_062879712.1">
    <property type="nucleotide sequence ID" value="XM_063023642.1"/>
</dbReference>
<dbReference type="GO" id="GO:0008902">
    <property type="term" value="F:hydroxymethylpyrimidine kinase activity"/>
    <property type="evidence" value="ECO:0007669"/>
    <property type="project" value="TreeGrafter"/>
</dbReference>
<organism evidence="3 4">
    <name type="scientific">Australozyma saopauloensis</name>
    <dbReference type="NCBI Taxonomy" id="291208"/>
    <lineage>
        <taxon>Eukaryota</taxon>
        <taxon>Fungi</taxon>
        <taxon>Dikarya</taxon>
        <taxon>Ascomycota</taxon>
        <taxon>Saccharomycotina</taxon>
        <taxon>Pichiomycetes</taxon>
        <taxon>Metschnikowiaceae</taxon>
        <taxon>Australozyma</taxon>
    </lineage>
</organism>
<reference evidence="3 4" key="1">
    <citation type="submission" date="2023-10" db="EMBL/GenBank/DDBJ databases">
        <title>Draft Genome Sequence of Candida saopaulonensis from a very Premature Infant with Sepsis.</title>
        <authorList>
            <person name="Ning Y."/>
            <person name="Dai R."/>
            <person name="Xiao M."/>
            <person name="Xu Y."/>
            <person name="Yan Q."/>
            <person name="Zhang L."/>
        </authorList>
    </citation>
    <scope>NUCLEOTIDE SEQUENCE [LARGE SCALE GENOMIC DNA]</scope>
    <source>
        <strain evidence="3 4">19XY460</strain>
    </source>
</reference>
<dbReference type="SUPFAM" id="SSF53613">
    <property type="entry name" value="Ribokinase-like"/>
    <property type="match status" value="1"/>
</dbReference>
<dbReference type="SUPFAM" id="SSF48613">
    <property type="entry name" value="Heme oxygenase-like"/>
    <property type="match status" value="1"/>
</dbReference>
<feature type="domain" description="Pyridoxamine kinase/Phosphomethylpyrimidine kinase" evidence="2">
    <location>
        <begin position="29"/>
        <end position="308"/>
    </location>
</feature>
<dbReference type="InterPro" id="IPR004399">
    <property type="entry name" value="HMP/HMP-P_kinase_dom"/>
</dbReference>
<dbReference type="AlphaFoldDB" id="A0AAX4HG90"/>
<dbReference type="Gene3D" id="3.40.1190.20">
    <property type="match status" value="1"/>
</dbReference>
<dbReference type="GeneID" id="88175777"/>
<protein>
    <recommendedName>
        <fullName evidence="5">Phosphomethylpyrimidine kinase</fullName>
    </recommendedName>
</protein>
<dbReference type="GO" id="GO:0008972">
    <property type="term" value="F:phosphomethylpyrimidine kinase activity"/>
    <property type="evidence" value="ECO:0007669"/>
    <property type="project" value="InterPro"/>
</dbReference>
<dbReference type="InterPro" id="IPR029056">
    <property type="entry name" value="Ribokinase-like"/>
</dbReference>